<reference evidence="1" key="1">
    <citation type="submission" date="2020-04" db="EMBL/GenBank/DDBJ databases">
        <authorList>
            <person name="Chiriac C."/>
            <person name="Salcher M."/>
            <person name="Ghai R."/>
            <person name="Kavagutti S V."/>
        </authorList>
    </citation>
    <scope>NUCLEOTIDE SEQUENCE</scope>
</reference>
<organism evidence="1">
    <name type="scientific">uncultured Caudovirales phage</name>
    <dbReference type="NCBI Taxonomy" id="2100421"/>
    <lineage>
        <taxon>Viruses</taxon>
        <taxon>Duplodnaviria</taxon>
        <taxon>Heunggongvirae</taxon>
        <taxon>Uroviricota</taxon>
        <taxon>Caudoviricetes</taxon>
        <taxon>Peduoviridae</taxon>
        <taxon>Maltschvirus</taxon>
        <taxon>Maltschvirus maltsch</taxon>
    </lineage>
</organism>
<dbReference type="SUPFAM" id="SSF101386">
    <property type="entry name" value="all-alpha NTP pyrophosphatases"/>
    <property type="match status" value="1"/>
</dbReference>
<evidence type="ECO:0000313" key="1">
    <source>
        <dbReference type="EMBL" id="CAB4152267.1"/>
    </source>
</evidence>
<feature type="non-terminal residue" evidence="1">
    <location>
        <position position="1"/>
    </location>
</feature>
<gene>
    <name evidence="1" type="ORF">UFOVP618_1</name>
</gene>
<protein>
    <submittedName>
        <fullName evidence="1">NTP-PPase_u3 domain containing protein</fullName>
    </submittedName>
</protein>
<dbReference type="CDD" id="cd11540">
    <property type="entry name" value="NTP-PPase_u3"/>
    <property type="match status" value="1"/>
</dbReference>
<sequence length="99" mass="11412">HNYKMKTQEILKWADDKNLLSADNCYKQYTKLQEESNELLIAMLDDNTDEIIDALGDIGVVMIILCEQLGYDFEKCIDQAYEVIKNRTGKTINGSFIKD</sequence>
<proteinExistence type="predicted"/>
<dbReference type="Gene3D" id="1.10.287.1080">
    <property type="entry name" value="MazG-like"/>
    <property type="match status" value="1"/>
</dbReference>
<dbReference type="Pfam" id="PF01503">
    <property type="entry name" value="PRA-PH"/>
    <property type="match status" value="1"/>
</dbReference>
<dbReference type="InterPro" id="IPR021130">
    <property type="entry name" value="PRib-ATP_PPHydrolase-like"/>
</dbReference>
<name>A0A6J5N1U3_9CAUD</name>
<dbReference type="EMBL" id="LR796587">
    <property type="protein sequence ID" value="CAB4152267.1"/>
    <property type="molecule type" value="Genomic_DNA"/>
</dbReference>
<accession>A0A6J5N1U3</accession>